<dbReference type="GO" id="GO:0032259">
    <property type="term" value="P:methylation"/>
    <property type="evidence" value="ECO:0007669"/>
    <property type="project" value="UniProtKB-KW"/>
</dbReference>
<dbReference type="STRING" id="106004.A0A1Y2G1J2"/>
<evidence type="ECO:0000313" key="7">
    <source>
        <dbReference type="Proteomes" id="UP000193467"/>
    </source>
</evidence>
<dbReference type="SUPFAM" id="SSF53335">
    <property type="entry name" value="S-adenosyl-L-methionine-dependent methyltransferases"/>
    <property type="match status" value="1"/>
</dbReference>
<organism evidence="6 7">
    <name type="scientific">Leucosporidium creatinivorum</name>
    <dbReference type="NCBI Taxonomy" id="106004"/>
    <lineage>
        <taxon>Eukaryota</taxon>
        <taxon>Fungi</taxon>
        <taxon>Dikarya</taxon>
        <taxon>Basidiomycota</taxon>
        <taxon>Pucciniomycotina</taxon>
        <taxon>Microbotryomycetes</taxon>
        <taxon>Leucosporidiales</taxon>
        <taxon>Leucosporidium</taxon>
    </lineage>
</organism>
<dbReference type="EMBL" id="MCGR01000003">
    <property type="protein sequence ID" value="ORY90764.1"/>
    <property type="molecule type" value="Genomic_DNA"/>
</dbReference>
<evidence type="ECO:0000256" key="1">
    <source>
        <dbReference type="ARBA" id="ARBA00009725"/>
    </source>
</evidence>
<dbReference type="PANTHER" id="PTHR22809">
    <property type="entry name" value="METHYLTRANSFERASE-RELATED"/>
    <property type="match status" value="1"/>
</dbReference>
<sequence>MSDSSSTAPATAITQVTQKPEPSRARKARIDYSSNDPNEILASNRIVASPFQISKHKKDAARNWDIFYKNNKDGFFKDRHWTDREFQVLSALDTPEEGEGKGKGKIVLEVGCGTGAFVYPLLERYPSARFHAFDFSKRAVELVKNHHKHTTSRVHAFVHDLTCPPGSPSLPQQLASAPAEFWELSPPSSLSPASSSSSPAAVEGAPVELPQRPDIISCVFVLSALPPSKQAAAVQSLVQVLAPGGSILLRDYALHDQAQLRFHALPSKGYASIPSLLSGPLPSSDTPSPSSTTSTSANTDPDASLELGKPWYRRGDGTMTYFFTPEEVDGLVKDGCEEGWRMEGECSVVEMEMANRAEGWGCTRRFVQGSWKKVEV</sequence>
<comment type="similarity">
    <text evidence="1 4">Belongs to the methyltransferase superfamily. METL family.</text>
</comment>
<dbReference type="GO" id="GO:0008757">
    <property type="term" value="F:S-adenosylmethionine-dependent methyltransferase activity"/>
    <property type="evidence" value="ECO:0007669"/>
    <property type="project" value="UniProtKB-ARBA"/>
</dbReference>
<dbReference type="FunCoup" id="A0A1Y2G1J2">
    <property type="interactions" value="170"/>
</dbReference>
<feature type="region of interest" description="Disordered" evidence="5">
    <location>
        <begin position="186"/>
        <end position="205"/>
    </location>
</feature>
<feature type="compositionally biased region" description="Low complexity" evidence="5">
    <location>
        <begin position="276"/>
        <end position="304"/>
    </location>
</feature>
<dbReference type="InterPro" id="IPR029063">
    <property type="entry name" value="SAM-dependent_MTases_sf"/>
</dbReference>
<accession>A0A1Y2G1J2</accession>
<feature type="compositionally biased region" description="Low complexity" evidence="5">
    <location>
        <begin position="186"/>
        <end position="201"/>
    </location>
</feature>
<dbReference type="InterPro" id="IPR026113">
    <property type="entry name" value="METTL2/6/8-like"/>
</dbReference>
<keyword evidence="3 4" id="KW-0808">Transferase</keyword>
<evidence type="ECO:0000256" key="2">
    <source>
        <dbReference type="ARBA" id="ARBA00022603"/>
    </source>
</evidence>
<keyword evidence="7" id="KW-1185">Reference proteome</keyword>
<dbReference type="Pfam" id="PF13489">
    <property type="entry name" value="Methyltransf_23"/>
    <property type="match status" value="1"/>
</dbReference>
<dbReference type="AlphaFoldDB" id="A0A1Y2G1J2"/>
<dbReference type="GO" id="GO:0008173">
    <property type="term" value="F:RNA methyltransferase activity"/>
    <property type="evidence" value="ECO:0007669"/>
    <property type="project" value="UniProtKB-ARBA"/>
</dbReference>
<evidence type="ECO:0000313" key="6">
    <source>
        <dbReference type="EMBL" id="ORY90764.1"/>
    </source>
</evidence>
<name>A0A1Y2G1J2_9BASI</name>
<proteinExistence type="inferred from homology"/>
<gene>
    <name evidence="6" type="ORF">BCR35DRAFT_299332</name>
</gene>
<feature type="compositionally biased region" description="Basic and acidic residues" evidence="5">
    <location>
        <begin position="21"/>
        <end position="30"/>
    </location>
</feature>
<dbReference type="PIRSF" id="PIRSF037755">
    <property type="entry name" value="Mettl2_prd"/>
    <property type="match status" value="1"/>
</dbReference>
<protein>
    <recommendedName>
        <fullName evidence="4">tRNA N(3)-methylcytidine methyltransferase</fullName>
        <ecNumber evidence="4">2.1.1.-</ecNumber>
    </recommendedName>
</protein>
<feature type="region of interest" description="Disordered" evidence="5">
    <location>
        <begin position="1"/>
        <end position="33"/>
    </location>
</feature>
<reference evidence="6 7" key="1">
    <citation type="submission" date="2016-07" db="EMBL/GenBank/DDBJ databases">
        <title>Pervasive Adenine N6-methylation of Active Genes in Fungi.</title>
        <authorList>
            <consortium name="DOE Joint Genome Institute"/>
            <person name="Mondo S.J."/>
            <person name="Dannebaum R.O."/>
            <person name="Kuo R.C."/>
            <person name="Labutti K."/>
            <person name="Haridas S."/>
            <person name="Kuo A."/>
            <person name="Salamov A."/>
            <person name="Ahrendt S.R."/>
            <person name="Lipzen A."/>
            <person name="Sullivan W."/>
            <person name="Andreopoulos W.B."/>
            <person name="Clum A."/>
            <person name="Lindquist E."/>
            <person name="Daum C."/>
            <person name="Ramamoorthy G.K."/>
            <person name="Gryganskyi A."/>
            <person name="Culley D."/>
            <person name="Magnuson J.K."/>
            <person name="James T.Y."/>
            <person name="O'Malley M.A."/>
            <person name="Stajich J.E."/>
            <person name="Spatafora J.W."/>
            <person name="Visel A."/>
            <person name="Grigoriev I.V."/>
        </authorList>
    </citation>
    <scope>NUCLEOTIDE SEQUENCE [LARGE SCALE GENOMIC DNA]</scope>
    <source>
        <strain evidence="6 7">62-1032</strain>
    </source>
</reference>
<dbReference type="CDD" id="cd02440">
    <property type="entry name" value="AdoMet_MTases"/>
    <property type="match status" value="1"/>
</dbReference>
<dbReference type="Gene3D" id="3.40.50.150">
    <property type="entry name" value="Vaccinia Virus protein VP39"/>
    <property type="match status" value="1"/>
</dbReference>
<dbReference type="InParanoid" id="A0A1Y2G1J2"/>
<comment type="function">
    <text evidence="4">S-adenosyl-L-methionine-dependent methyltransferase.</text>
</comment>
<dbReference type="OrthoDB" id="417697at2759"/>
<feature type="compositionally biased region" description="Polar residues" evidence="5">
    <location>
        <begin position="1"/>
        <end position="20"/>
    </location>
</feature>
<dbReference type="Proteomes" id="UP000193467">
    <property type="component" value="Unassembled WGS sequence"/>
</dbReference>
<keyword evidence="2 4" id="KW-0489">Methyltransferase</keyword>
<comment type="caution">
    <text evidence="6">The sequence shown here is derived from an EMBL/GenBank/DDBJ whole genome shotgun (WGS) entry which is preliminary data.</text>
</comment>
<evidence type="ECO:0000256" key="3">
    <source>
        <dbReference type="ARBA" id="ARBA00022679"/>
    </source>
</evidence>
<dbReference type="PANTHER" id="PTHR22809:SF5">
    <property type="entry name" value="TRNA N(3)-METHYLCYTIDINE METHYLTRANSFERASE METTL6"/>
    <property type="match status" value="1"/>
</dbReference>
<evidence type="ECO:0000256" key="5">
    <source>
        <dbReference type="SAM" id="MobiDB-lite"/>
    </source>
</evidence>
<dbReference type="EC" id="2.1.1.-" evidence="4"/>
<feature type="region of interest" description="Disordered" evidence="5">
    <location>
        <begin position="276"/>
        <end position="310"/>
    </location>
</feature>
<evidence type="ECO:0000256" key="4">
    <source>
        <dbReference type="PIRNR" id="PIRNR037755"/>
    </source>
</evidence>